<comment type="caution">
    <text evidence="1">The sequence shown here is derived from an EMBL/GenBank/DDBJ whole genome shotgun (WGS) entry which is preliminary data.</text>
</comment>
<evidence type="ECO:0000313" key="2">
    <source>
        <dbReference type="Proteomes" id="UP001222325"/>
    </source>
</evidence>
<accession>A0AAD6XKE9</accession>
<dbReference type="Proteomes" id="UP001222325">
    <property type="component" value="Unassembled WGS sequence"/>
</dbReference>
<sequence length="221" mass="24381">MPFGPPGAPPGNVPGKSDKHWTTCPMQLDIETAESGGEYPERIDLTRNLYNSDIRGFMKLRQVHQGTTAEVVHSVFVAETQNRDDRFQICVSGMRLEKSKKMSSMEDYIWPGWHRECHSRGIKDGSEERSNISRLDSLDGLCIRRLGDREHVLEDAGARSQQGAGHAEEALFGLEDEATVGEPQFLDAGGGIVDVHVGSRVVSAQDVQTPPACQPDQALRQ</sequence>
<dbReference type="AlphaFoldDB" id="A0AAD6XKE9"/>
<name>A0AAD6XKE9_9AGAR</name>
<evidence type="ECO:0000313" key="1">
    <source>
        <dbReference type="EMBL" id="KAJ7084657.1"/>
    </source>
</evidence>
<protein>
    <submittedName>
        <fullName evidence="1">Uncharacterized protein</fullName>
    </submittedName>
</protein>
<organism evidence="1 2">
    <name type="scientific">Mycena belliarum</name>
    <dbReference type="NCBI Taxonomy" id="1033014"/>
    <lineage>
        <taxon>Eukaryota</taxon>
        <taxon>Fungi</taxon>
        <taxon>Dikarya</taxon>
        <taxon>Basidiomycota</taxon>
        <taxon>Agaricomycotina</taxon>
        <taxon>Agaricomycetes</taxon>
        <taxon>Agaricomycetidae</taxon>
        <taxon>Agaricales</taxon>
        <taxon>Marasmiineae</taxon>
        <taxon>Mycenaceae</taxon>
        <taxon>Mycena</taxon>
    </lineage>
</organism>
<gene>
    <name evidence="1" type="ORF">B0H15DRAFT_802412</name>
</gene>
<proteinExistence type="predicted"/>
<keyword evidence="2" id="KW-1185">Reference proteome</keyword>
<dbReference type="EMBL" id="JARJCN010000037">
    <property type="protein sequence ID" value="KAJ7084657.1"/>
    <property type="molecule type" value="Genomic_DNA"/>
</dbReference>
<reference evidence="1" key="1">
    <citation type="submission" date="2023-03" db="EMBL/GenBank/DDBJ databases">
        <title>Massive genome expansion in bonnet fungi (Mycena s.s.) driven by repeated elements and novel gene families across ecological guilds.</title>
        <authorList>
            <consortium name="Lawrence Berkeley National Laboratory"/>
            <person name="Harder C.B."/>
            <person name="Miyauchi S."/>
            <person name="Viragh M."/>
            <person name="Kuo A."/>
            <person name="Thoen E."/>
            <person name="Andreopoulos B."/>
            <person name="Lu D."/>
            <person name="Skrede I."/>
            <person name="Drula E."/>
            <person name="Henrissat B."/>
            <person name="Morin E."/>
            <person name="Kohler A."/>
            <person name="Barry K."/>
            <person name="LaButti K."/>
            <person name="Morin E."/>
            <person name="Salamov A."/>
            <person name="Lipzen A."/>
            <person name="Mereny Z."/>
            <person name="Hegedus B."/>
            <person name="Baldrian P."/>
            <person name="Stursova M."/>
            <person name="Weitz H."/>
            <person name="Taylor A."/>
            <person name="Grigoriev I.V."/>
            <person name="Nagy L.G."/>
            <person name="Martin F."/>
            <person name="Kauserud H."/>
        </authorList>
    </citation>
    <scope>NUCLEOTIDE SEQUENCE</scope>
    <source>
        <strain evidence="1">CBHHK173m</strain>
    </source>
</reference>